<feature type="compositionally biased region" description="Basic and acidic residues" evidence="5">
    <location>
        <begin position="1513"/>
        <end position="1523"/>
    </location>
</feature>
<gene>
    <name evidence="6" type="primary">Rps15a</name>
    <name evidence="6" type="ORF">GTO95_0002855</name>
</gene>
<feature type="region of interest" description="Disordered" evidence="5">
    <location>
        <begin position="1396"/>
        <end position="1475"/>
    </location>
</feature>
<evidence type="ECO:0000256" key="2">
    <source>
        <dbReference type="ARBA" id="ARBA00022980"/>
    </source>
</evidence>
<evidence type="ECO:0000256" key="4">
    <source>
        <dbReference type="ARBA" id="ARBA00035422"/>
    </source>
</evidence>
<sequence>MGVTTLLFLMIYYLDPSVLTGVSCLVMVLCLADYLVPTLAPRIFGANKWVALLTIADERSYSLACEVLPFIQPVGWCSEMVCTDELTRTSSTGIMVRMNVLADALKSINNAEKRGKRQVLIRPCSKVIVRFLTVMMKHGYIGEFEIIDDHRAGKIVVNLTGRLNKCGVISPRFDVQLKDLEKWQNNLLPSRQFGIYLRINMSEMEVVRRRQDSRDGPLGDSRGSSPALLRVLTLSPAAPAHMCLFWLSVLLEPPTRFRWEGNKADWGQSGWVASLAPVLTLTSAGHGEMIADTLHLGSMGLCLPWLPVQPRSLLQAEEQSDPKAGSAALLSAPQLLPHLKSEGRGARSRQAADLFTSVRNTEIELDEIHRHGLRLRFGSRLQTACTALATPDSFSSLSHSVLSEAPGKQNLSQAAFSGSWGAAGLRGGRRCDGLTPGICRALGLGPGSAGCGGSCPCPPLQPPDISEPRGHESCCRGFSALETQQWDGALCSSSAALCHCTVSIGAPLPAVLASLPSQLIHWAPAAWFQSPLAICVTSALLGALTRASRQLMASSAFHPGRSTSPATRKGTAKCIGRENKTGAYQNTAAVLQRLKRRRQTVPRGVSDDCEEESLRRWSAELALGPSAQPRLPSLPHLRCVSPGRQSSLTCPHGVREGALARTHHPPDASLGVRGCRGWGRLTSASPTPHAVCVGHCKRPRTQDRGLLGKPDGLKGEDRDQYPPTPTLVAEECMCQSFPIAASHCTTFHQCQLAPEGLVSQSNGTDLSFSLKLTTQLWCWNTKERNRGGKRTMLYLTELQTILGAYQLITASQNCRVLLEPVSGAPGRFFRLERSSHHLSHTSLYRRCTSIVIQLHLRGTGSSAAQTGRPCWQSRRRAHRLRINRSEGVISGQGSVCLGADRSAVTAQTGACEALLNDMPPGVGWMDVTGADHGEIQSVIPESWPADKQRDRPQMGCYIIEGSCFQGRQREGPKLLLPSGPKGTGKLPRHRLTTRTAERRRGAIVSDCRTSSRAKGAAHRGTARAAVAKYYAEVERREDGFDLSPVEPCALTKHPLLGPGLLHDRSLKHYFSEAGVRAALQLRGRSQPEPSPPRQLTVTRHIRRHMRKTAFSNHISLPRIQYGGENKKNHKKLWVKSGDAAMPSDRTLPQKPESSVSTRGLCERGRRNSSGTHRKKLTLPHERPTISKSTSGQGRKSDADTSSQSGNSQKKGPDCVKGERKTATESAAGREGDESQGVRVSTEMDLPLEEVADRRLSGSCRGTGVVRGKEDRAEIVEQDLHVVESVEGYSAESSFSLGQMRDQCSPADDGKKDGESTSLFVLEKGGNTASFMRFQALPEGENESNLTGQPGNMGSDPGQGRIFTPTFLSHCNSEDRARASTEDVPQRPSLLSRCLALSGDTDTSTSQSLSDEEGAEVPGPHSGRQRKDAAHGHAAVVPGDEEDETKNENLPENMVGNHSHDNLSPQQNQRDEMPHREEGTLNVPVTHKDQTILGSSKQNIVHIDNNPMSCLSDKNQERNNHPGELDLDEENFPPFSPEEFLNPPSLRASPRDTDTMDILLSDTRSVLSDVSDTGLLSKEDKDPSVMETCSP</sequence>
<name>A0A8J7TEP7_ATRSP</name>
<evidence type="ECO:0000256" key="1">
    <source>
        <dbReference type="ARBA" id="ARBA00006471"/>
    </source>
</evidence>
<feature type="compositionally biased region" description="Low complexity" evidence="5">
    <location>
        <begin position="1397"/>
        <end position="1408"/>
    </location>
</feature>
<keyword evidence="3" id="KW-0687">Ribonucleoprotein</keyword>
<feature type="compositionally biased region" description="Polar residues" evidence="5">
    <location>
        <begin position="1342"/>
        <end position="1351"/>
    </location>
</feature>
<proteinExistence type="inferred from homology"/>
<feature type="region of interest" description="Disordered" evidence="5">
    <location>
        <begin position="969"/>
        <end position="992"/>
    </location>
</feature>
<organism evidence="6 7">
    <name type="scientific">Atractosteus spatula</name>
    <name type="common">Alligator gar</name>
    <name type="synonym">Lepisosteus spatula</name>
    <dbReference type="NCBI Taxonomy" id="7917"/>
    <lineage>
        <taxon>Eukaryota</taxon>
        <taxon>Metazoa</taxon>
        <taxon>Chordata</taxon>
        <taxon>Craniata</taxon>
        <taxon>Vertebrata</taxon>
        <taxon>Euteleostomi</taxon>
        <taxon>Actinopterygii</taxon>
        <taxon>Neopterygii</taxon>
        <taxon>Holostei</taxon>
        <taxon>Semionotiformes</taxon>
        <taxon>Lepisosteidae</taxon>
        <taxon>Atractosteus</taxon>
    </lineage>
</organism>
<feature type="region of interest" description="Disordered" evidence="5">
    <location>
        <begin position="555"/>
        <end position="577"/>
    </location>
</feature>
<evidence type="ECO:0000256" key="5">
    <source>
        <dbReference type="SAM" id="MobiDB-lite"/>
    </source>
</evidence>
<dbReference type="GO" id="GO:0006412">
    <property type="term" value="P:translation"/>
    <property type="evidence" value="ECO:0007669"/>
    <property type="project" value="InterPro"/>
</dbReference>
<evidence type="ECO:0000313" key="6">
    <source>
        <dbReference type="EMBL" id="MBN3320977.1"/>
    </source>
</evidence>
<dbReference type="GO" id="GO:1990904">
    <property type="term" value="C:ribonucleoprotein complex"/>
    <property type="evidence" value="ECO:0007669"/>
    <property type="project" value="UniProtKB-KW"/>
</dbReference>
<dbReference type="Gene3D" id="3.30.1370.30">
    <property type="match status" value="1"/>
</dbReference>
<dbReference type="SUPFAM" id="SSF56047">
    <property type="entry name" value="Ribosomal protein S8"/>
    <property type="match status" value="1"/>
</dbReference>
<dbReference type="InterPro" id="IPR035987">
    <property type="entry name" value="Ribosomal_uS8_sf"/>
</dbReference>
<evidence type="ECO:0000313" key="7">
    <source>
        <dbReference type="Proteomes" id="UP000736164"/>
    </source>
</evidence>
<protein>
    <recommendedName>
        <fullName evidence="4">40S ribosomal protein S15a</fullName>
    </recommendedName>
</protein>
<feature type="non-terminal residue" evidence="6">
    <location>
        <position position="1590"/>
    </location>
</feature>
<dbReference type="Proteomes" id="UP000736164">
    <property type="component" value="Unassembled WGS sequence"/>
</dbReference>
<dbReference type="FunFam" id="3.30.1370.30:FF:000001">
    <property type="entry name" value="40S ribosomal protein S15a"/>
    <property type="match status" value="1"/>
</dbReference>
<dbReference type="GO" id="GO:0005840">
    <property type="term" value="C:ribosome"/>
    <property type="evidence" value="ECO:0007669"/>
    <property type="project" value="UniProtKB-KW"/>
</dbReference>
<accession>A0A8J7TEP7</accession>
<keyword evidence="2" id="KW-0689">Ribosomal protein</keyword>
<evidence type="ECO:0000256" key="3">
    <source>
        <dbReference type="ARBA" id="ARBA00023274"/>
    </source>
</evidence>
<dbReference type="Pfam" id="PF00410">
    <property type="entry name" value="Ribosomal_S8"/>
    <property type="match status" value="1"/>
</dbReference>
<feature type="compositionally biased region" description="Polar residues" evidence="5">
    <location>
        <begin position="1185"/>
        <end position="1209"/>
    </location>
</feature>
<dbReference type="InterPro" id="IPR000630">
    <property type="entry name" value="Ribosomal_uS8"/>
</dbReference>
<feature type="region of interest" description="Disordered" evidence="5">
    <location>
        <begin position="1568"/>
        <end position="1590"/>
    </location>
</feature>
<feature type="region of interest" description="Disordered" evidence="5">
    <location>
        <begin position="1340"/>
        <end position="1365"/>
    </location>
</feature>
<dbReference type="Gene3D" id="3.30.1490.10">
    <property type="match status" value="1"/>
</dbReference>
<feature type="non-terminal residue" evidence="6">
    <location>
        <position position="1"/>
    </location>
</feature>
<feature type="region of interest" description="Disordered" evidence="5">
    <location>
        <begin position="1503"/>
        <end position="1551"/>
    </location>
</feature>
<feature type="compositionally biased region" description="Basic and acidic residues" evidence="5">
    <location>
        <begin position="1210"/>
        <end position="1232"/>
    </location>
</feature>
<comment type="caution">
    <text evidence="6">The sequence shown here is derived from an EMBL/GenBank/DDBJ whole genome shotgun (WGS) entry which is preliminary data.</text>
</comment>
<dbReference type="GO" id="GO:0003735">
    <property type="term" value="F:structural constituent of ribosome"/>
    <property type="evidence" value="ECO:0007669"/>
    <property type="project" value="InterPro"/>
</dbReference>
<dbReference type="EMBL" id="JAAWVO010053056">
    <property type="protein sequence ID" value="MBN3320977.1"/>
    <property type="molecule type" value="Genomic_DNA"/>
</dbReference>
<comment type="similarity">
    <text evidence="1">Belongs to the universal ribosomal protein uS8 family.</text>
</comment>
<reference evidence="6" key="1">
    <citation type="journal article" date="2021" name="Cell">
        <title>Tracing the genetic footprints of vertebrate landing in non-teleost ray-finned fishes.</title>
        <authorList>
            <person name="Bi X."/>
            <person name="Wang K."/>
            <person name="Yang L."/>
            <person name="Pan H."/>
            <person name="Jiang H."/>
            <person name="Wei Q."/>
            <person name="Fang M."/>
            <person name="Yu H."/>
            <person name="Zhu C."/>
            <person name="Cai Y."/>
            <person name="He Y."/>
            <person name="Gan X."/>
            <person name="Zeng H."/>
            <person name="Yu D."/>
            <person name="Zhu Y."/>
            <person name="Jiang H."/>
            <person name="Qiu Q."/>
            <person name="Yang H."/>
            <person name="Zhang Y.E."/>
            <person name="Wang W."/>
            <person name="Zhu M."/>
            <person name="He S."/>
            <person name="Zhang G."/>
        </authorList>
    </citation>
    <scope>NUCLEOTIDE SEQUENCE</scope>
    <source>
        <strain evidence="6">Allg_001</strain>
    </source>
</reference>
<dbReference type="PANTHER" id="PTHR11758">
    <property type="entry name" value="40S RIBOSOMAL PROTEIN S15A"/>
    <property type="match status" value="1"/>
</dbReference>
<keyword evidence="7" id="KW-1185">Reference proteome</keyword>
<feature type="region of interest" description="Disordered" evidence="5">
    <location>
        <begin position="1138"/>
        <end position="1240"/>
    </location>
</feature>